<organism evidence="4 5">
    <name type="scientific">Trachipleistophora hominis</name>
    <name type="common">Microsporidian parasite</name>
    <dbReference type="NCBI Taxonomy" id="72359"/>
    <lineage>
        <taxon>Eukaryota</taxon>
        <taxon>Fungi</taxon>
        <taxon>Fungi incertae sedis</taxon>
        <taxon>Microsporidia</taxon>
        <taxon>Pleistophoridae</taxon>
        <taxon>Trachipleistophora</taxon>
    </lineage>
</organism>
<reference evidence="4 5" key="1">
    <citation type="journal article" date="2012" name="PLoS Pathog.">
        <title>The genome of the obligate intracellular parasite Trachipleistophora hominis: new insights into microsporidian genome dynamics and reductive evolution.</title>
        <authorList>
            <person name="Heinz E."/>
            <person name="Williams T.A."/>
            <person name="Nakjang S."/>
            <person name="Noel C.J."/>
            <person name="Swan D.C."/>
            <person name="Goldberg A.V."/>
            <person name="Harris S.R."/>
            <person name="Weinmaier T."/>
            <person name="Markert S."/>
            <person name="Becher D."/>
            <person name="Bernhardt J."/>
            <person name="Dagan T."/>
            <person name="Hacker C."/>
            <person name="Lucocq J.M."/>
            <person name="Schweder T."/>
            <person name="Rattei T."/>
            <person name="Hall N."/>
            <person name="Hirt R.P."/>
            <person name="Embley T.M."/>
        </authorList>
    </citation>
    <scope>NUCLEOTIDE SEQUENCE [LARGE SCALE GENOMIC DNA]</scope>
</reference>
<dbReference type="PROSITE" id="PS50157">
    <property type="entry name" value="ZINC_FINGER_C2H2_2"/>
    <property type="match status" value="1"/>
</dbReference>
<dbReference type="HOGENOM" id="CLU_903687_0_0_1"/>
<dbReference type="VEuPathDB" id="MicrosporidiaDB:THOM_0938"/>
<evidence type="ECO:0000256" key="2">
    <source>
        <dbReference type="SAM" id="MobiDB-lite"/>
    </source>
</evidence>
<dbReference type="InterPro" id="IPR013087">
    <property type="entry name" value="Znf_C2H2_type"/>
</dbReference>
<sequence>MKNDKWKMCEDGESDGVVDDFMDGKCLRADDVPGRTSAQDVMCDSYSVVRTGVSGTKRNKKHGSTGGHIGGVSAAEERDIDKENVVNNGWSEQNDIIDRGLIDNNETGTENNLNFGQRDQSDVIQDAVKQQTGVLHGTHETYNNDKSDSSQEIHHSDDVDVPRNAVTGSDCRGDDSAVENIYCNESANLVSTDKGVRTNSMLLKHGYQDRKFSIIREMQSYTFNGISKYEIELFRYFLWKIHRRDINTHNVAAYEKKTENGTCNNLYRENWHLAIHESDREYKCNHCDFTYIYRKCLITHMKKRHPRK</sequence>
<keyword evidence="1" id="KW-0862">Zinc</keyword>
<feature type="compositionally biased region" description="Basic and acidic residues" evidence="2">
    <location>
        <begin position="137"/>
        <end position="161"/>
    </location>
</feature>
<feature type="region of interest" description="Disordered" evidence="2">
    <location>
        <begin position="55"/>
        <end position="80"/>
    </location>
</feature>
<keyword evidence="1" id="KW-0863">Zinc-finger</keyword>
<protein>
    <submittedName>
        <fullName evidence="4">Zn-finger</fullName>
    </submittedName>
</protein>
<dbReference type="Proteomes" id="UP000011185">
    <property type="component" value="Unassembled WGS sequence"/>
</dbReference>
<name>L7JXA6_TRAHO</name>
<evidence type="ECO:0000313" key="4">
    <source>
        <dbReference type="EMBL" id="ELQ76103.1"/>
    </source>
</evidence>
<keyword evidence="1" id="KW-0479">Metal-binding</keyword>
<evidence type="ECO:0000313" key="5">
    <source>
        <dbReference type="Proteomes" id="UP000011185"/>
    </source>
</evidence>
<dbReference type="InterPro" id="IPR036236">
    <property type="entry name" value="Znf_C2H2_sf"/>
</dbReference>
<dbReference type="GO" id="GO:0008270">
    <property type="term" value="F:zinc ion binding"/>
    <property type="evidence" value="ECO:0007669"/>
    <property type="project" value="UniProtKB-KW"/>
</dbReference>
<gene>
    <name evidence="4" type="ORF">THOM_0938</name>
</gene>
<dbReference type="EMBL" id="JH993875">
    <property type="protein sequence ID" value="ELQ76103.1"/>
    <property type="molecule type" value="Genomic_DNA"/>
</dbReference>
<feature type="domain" description="C2H2-type" evidence="3">
    <location>
        <begin position="282"/>
        <end position="308"/>
    </location>
</feature>
<dbReference type="OrthoDB" id="2189995at2759"/>
<feature type="region of interest" description="Disordered" evidence="2">
    <location>
        <begin position="135"/>
        <end position="170"/>
    </location>
</feature>
<dbReference type="AlphaFoldDB" id="L7JXA6"/>
<dbReference type="SUPFAM" id="SSF57667">
    <property type="entry name" value="beta-beta-alpha zinc fingers"/>
    <property type="match status" value="1"/>
</dbReference>
<proteinExistence type="predicted"/>
<dbReference type="PROSITE" id="PS00028">
    <property type="entry name" value="ZINC_FINGER_C2H2_1"/>
    <property type="match status" value="1"/>
</dbReference>
<dbReference type="InParanoid" id="L7JXA6"/>
<accession>L7JXA6</accession>
<evidence type="ECO:0000256" key="1">
    <source>
        <dbReference type="PROSITE-ProRule" id="PRU00042"/>
    </source>
</evidence>
<evidence type="ECO:0000259" key="3">
    <source>
        <dbReference type="PROSITE" id="PS50157"/>
    </source>
</evidence>
<keyword evidence="5" id="KW-1185">Reference proteome</keyword>